<dbReference type="AlphaFoldDB" id="A0A420VPJ8"/>
<sequence length="117" mass="13217">MIARRTIYRIAIEADPGNREAIWVPDSSIPDRVRLADTMKLNEPMLNAVKPNKRNELKRLNQNGNCAGYPLTLLGTHSQLMHTVESRHLSQCVGLWQQGKTVYSHSFAKPTVREAHG</sequence>
<proteinExistence type="predicted"/>
<dbReference type="RefSeq" id="WP_121127501.1">
    <property type="nucleotide sequence ID" value="NZ_RBWS01000044.1"/>
</dbReference>
<accession>A0A420VPJ8</accession>
<name>A0A420VPJ8_9SPHI</name>
<keyword evidence="2" id="KW-1185">Reference proteome</keyword>
<evidence type="ECO:0000313" key="2">
    <source>
        <dbReference type="Proteomes" id="UP000282423"/>
    </source>
</evidence>
<evidence type="ECO:0000313" key="1">
    <source>
        <dbReference type="EMBL" id="RKO68242.1"/>
    </source>
</evidence>
<dbReference type="EMBL" id="RBWS01000044">
    <property type="protein sequence ID" value="RKO68242.1"/>
    <property type="molecule type" value="Genomic_DNA"/>
</dbReference>
<gene>
    <name evidence="1" type="ORF">D7322_28230</name>
</gene>
<reference evidence="1 2" key="1">
    <citation type="submission" date="2018-10" db="EMBL/GenBank/DDBJ databases">
        <title>Sphingobacterium sp. M05W1-28.</title>
        <authorList>
            <person name="Cai H."/>
        </authorList>
    </citation>
    <scope>NUCLEOTIDE SEQUENCE [LARGE SCALE GENOMIC DNA]</scope>
    <source>
        <strain evidence="1 2">M05W1-28</strain>
    </source>
</reference>
<comment type="caution">
    <text evidence="1">The sequence shown here is derived from an EMBL/GenBank/DDBJ whole genome shotgun (WGS) entry which is preliminary data.</text>
</comment>
<dbReference type="Proteomes" id="UP000282423">
    <property type="component" value="Unassembled WGS sequence"/>
</dbReference>
<protein>
    <submittedName>
        <fullName evidence="1">Uncharacterized protein</fullName>
    </submittedName>
</protein>
<organism evidence="1 2">
    <name type="scientific">Sphingobacterium puteale</name>
    <dbReference type="NCBI Taxonomy" id="2420510"/>
    <lineage>
        <taxon>Bacteria</taxon>
        <taxon>Pseudomonadati</taxon>
        <taxon>Bacteroidota</taxon>
        <taxon>Sphingobacteriia</taxon>
        <taxon>Sphingobacteriales</taxon>
        <taxon>Sphingobacteriaceae</taxon>
        <taxon>Sphingobacterium</taxon>
    </lineage>
</organism>